<evidence type="ECO:0000256" key="5">
    <source>
        <dbReference type="ARBA" id="ARBA00022840"/>
    </source>
</evidence>
<evidence type="ECO:0000256" key="6">
    <source>
        <dbReference type="PROSITE-ProRule" id="PRU10141"/>
    </source>
</evidence>
<dbReference type="PANTHER" id="PTHR11584:SF369">
    <property type="entry name" value="MITOGEN-ACTIVATED PROTEIN KINASE KINASE KINASE 19-RELATED"/>
    <property type="match status" value="1"/>
</dbReference>
<dbReference type="SMART" id="SM00248">
    <property type="entry name" value="ANK"/>
    <property type="match status" value="11"/>
</dbReference>
<evidence type="ECO:0000256" key="2">
    <source>
        <dbReference type="ARBA" id="ARBA00022679"/>
    </source>
</evidence>
<dbReference type="GO" id="GO:0035556">
    <property type="term" value="P:intracellular signal transduction"/>
    <property type="evidence" value="ECO:0007669"/>
    <property type="project" value="UniProtKB-ARBA"/>
</dbReference>
<evidence type="ECO:0000256" key="4">
    <source>
        <dbReference type="ARBA" id="ARBA00022777"/>
    </source>
</evidence>
<dbReference type="Pfam" id="PF00069">
    <property type="entry name" value="Pkinase"/>
    <property type="match status" value="1"/>
</dbReference>
<dbReference type="Proteomes" id="UP000095280">
    <property type="component" value="Unplaced"/>
</dbReference>
<dbReference type="SUPFAM" id="SSF56112">
    <property type="entry name" value="Protein kinase-like (PK-like)"/>
    <property type="match status" value="1"/>
</dbReference>
<name>A0A1I8FTS5_9PLAT</name>
<keyword evidence="4" id="KW-0418">Kinase</keyword>
<keyword evidence="3 6" id="KW-0547">Nucleotide-binding</keyword>
<dbReference type="InterPro" id="IPR002110">
    <property type="entry name" value="Ankyrin_rpt"/>
</dbReference>
<dbReference type="SUPFAM" id="SSF48403">
    <property type="entry name" value="Ankyrin repeat"/>
    <property type="match status" value="2"/>
</dbReference>
<evidence type="ECO:0000313" key="9">
    <source>
        <dbReference type="WBParaSite" id="maker-uti_cns_0000018-snap-gene-0.6-mRNA-1"/>
    </source>
</evidence>
<evidence type="ECO:0000256" key="1">
    <source>
        <dbReference type="ARBA" id="ARBA00022527"/>
    </source>
</evidence>
<evidence type="ECO:0000256" key="3">
    <source>
        <dbReference type="ARBA" id="ARBA00022741"/>
    </source>
</evidence>
<dbReference type="AlphaFoldDB" id="A0A1I8FTS5"/>
<dbReference type="InterPro" id="IPR017441">
    <property type="entry name" value="Protein_kinase_ATP_BS"/>
</dbReference>
<evidence type="ECO:0000259" key="7">
    <source>
        <dbReference type="PROSITE" id="PS50011"/>
    </source>
</evidence>
<proteinExistence type="predicted"/>
<organism evidence="8 9">
    <name type="scientific">Macrostomum lignano</name>
    <dbReference type="NCBI Taxonomy" id="282301"/>
    <lineage>
        <taxon>Eukaryota</taxon>
        <taxon>Metazoa</taxon>
        <taxon>Spiralia</taxon>
        <taxon>Lophotrochozoa</taxon>
        <taxon>Platyhelminthes</taxon>
        <taxon>Rhabditophora</taxon>
        <taxon>Macrostomorpha</taxon>
        <taxon>Macrostomida</taxon>
        <taxon>Macrostomidae</taxon>
        <taxon>Macrostomum</taxon>
    </lineage>
</organism>
<keyword evidence="5 6" id="KW-0067">ATP-binding</keyword>
<keyword evidence="2" id="KW-0808">Transferase</keyword>
<dbReference type="SMART" id="SM00220">
    <property type="entry name" value="S_TKc"/>
    <property type="match status" value="1"/>
</dbReference>
<dbReference type="GO" id="GO:0005524">
    <property type="term" value="F:ATP binding"/>
    <property type="evidence" value="ECO:0007669"/>
    <property type="project" value="UniProtKB-UniRule"/>
</dbReference>
<feature type="domain" description="Protein kinase" evidence="7">
    <location>
        <begin position="513"/>
        <end position="782"/>
    </location>
</feature>
<dbReference type="GO" id="GO:0004674">
    <property type="term" value="F:protein serine/threonine kinase activity"/>
    <property type="evidence" value="ECO:0007669"/>
    <property type="project" value="UniProtKB-KW"/>
</dbReference>
<feature type="binding site" evidence="6">
    <location>
        <position position="541"/>
    </location>
    <ligand>
        <name>ATP</name>
        <dbReference type="ChEBI" id="CHEBI:30616"/>
    </ligand>
</feature>
<accession>A0A1I8FTS5</accession>
<sequence length="785" mass="87581">MESRLAAALEAGDNNSLLQLFQEVDNNLTIAVGGYKTGLLEQSLAHHIAYKSTDLQCFRAQIEKLGPECLTCTDKVNTPVHCAAVTQDASWMKLIYETLGSDCFRKTGQYRRTAIHCAAENKASNSALMLLVDKCGCDTLMETDEFGDTPVHLAAWKQGPDSLKFIKGLLGPSGFHFKGCYQRTLIHYAAMKTGNNYSLKWLVDEQGSDTLNVMDATGYTPVHLAAQFQGSNSMQFIEAKLGPDCFHQRGKFQRTAIHCAAINAVSNSALKWLVEECGTDTLSVADEKGNTPVHYAAAFQNSDSMQFFKAKIGLDCFHWTGQCRQTAIHSAAANTVSNSALKWLADECGSEILSVADERGNTPVHFAAMKQGSDSMQFLKGKLGLDCFYQPGQLNRAAIHMAAMNEISNTALKWLVGELGSSCLLEKDSCDRSPVHLVAQHQDLETLRFVRDCLGDCAIKLMDADKKTVADYARMNKKHRDEMLKWISEQQVLLCQFSLDPNFSNWDYLLTNGGQQQLLGQGGFGKVFKAFTDKQQTVAVKIVHPDSSSTLSSQLSEAMDQEKKGMEILRGIRHTNVVLFLKTETTDGEIRIFTELIAGHSLLELMQRLKKPFDELAVRKFSQQVCSTLIFLHGRNPVILHRDIKCSNIMLTYEGIIKLIDFGLAKEIITATSTRGYSANQLTTVHFMAPELLNCENDEGRLVYTRKTDVWAFGCTVFEMLTMKPPNSKVNWMKLPARLSTQDMPDLPPEASDNLRYFYRRCVTKNPKERADAAELLRHPFLQSQ</sequence>
<dbReference type="WBParaSite" id="maker-uti_cns_0000018-snap-gene-0.6-mRNA-1">
    <property type="protein sequence ID" value="maker-uti_cns_0000018-snap-gene-0.6-mRNA-1"/>
    <property type="gene ID" value="maker-uti_cns_0000018-snap-gene-0.6"/>
</dbReference>
<dbReference type="PANTHER" id="PTHR11584">
    <property type="entry name" value="SERINE/THREONINE PROTEIN KINASE"/>
    <property type="match status" value="1"/>
</dbReference>
<dbReference type="InterPro" id="IPR008271">
    <property type="entry name" value="Ser/Thr_kinase_AS"/>
</dbReference>
<dbReference type="Gene3D" id="1.25.40.20">
    <property type="entry name" value="Ankyrin repeat-containing domain"/>
    <property type="match status" value="2"/>
</dbReference>
<keyword evidence="8" id="KW-1185">Reference proteome</keyword>
<keyword evidence="1" id="KW-0723">Serine/threonine-protein kinase</keyword>
<reference evidence="9" key="1">
    <citation type="submission" date="2016-11" db="UniProtKB">
        <authorList>
            <consortium name="WormBaseParasite"/>
        </authorList>
    </citation>
    <scope>IDENTIFICATION</scope>
</reference>
<dbReference type="InterPro" id="IPR000719">
    <property type="entry name" value="Prot_kinase_dom"/>
</dbReference>
<dbReference type="PROSITE" id="PS00108">
    <property type="entry name" value="PROTEIN_KINASE_ST"/>
    <property type="match status" value="1"/>
</dbReference>
<dbReference type="PROSITE" id="PS00107">
    <property type="entry name" value="PROTEIN_KINASE_ATP"/>
    <property type="match status" value="1"/>
</dbReference>
<dbReference type="Gene3D" id="1.10.510.10">
    <property type="entry name" value="Transferase(Phosphotransferase) domain 1"/>
    <property type="match status" value="1"/>
</dbReference>
<dbReference type="PROSITE" id="PS50011">
    <property type="entry name" value="PROTEIN_KINASE_DOM"/>
    <property type="match status" value="1"/>
</dbReference>
<protein>
    <submittedName>
        <fullName evidence="9">Protein kinase domain-containing protein</fullName>
    </submittedName>
</protein>
<evidence type="ECO:0000313" key="8">
    <source>
        <dbReference type="Proteomes" id="UP000095280"/>
    </source>
</evidence>
<dbReference type="InterPro" id="IPR011009">
    <property type="entry name" value="Kinase-like_dom_sf"/>
</dbReference>
<dbReference type="Pfam" id="PF12796">
    <property type="entry name" value="Ank_2"/>
    <property type="match status" value="1"/>
</dbReference>
<dbReference type="InterPro" id="IPR036770">
    <property type="entry name" value="Ankyrin_rpt-contain_sf"/>
</dbReference>